<proteinExistence type="predicted"/>
<comment type="caution">
    <text evidence="1">The sequence shown here is derived from an EMBL/GenBank/DDBJ whole genome shotgun (WGS) entry which is preliminary data.</text>
</comment>
<reference evidence="2" key="1">
    <citation type="journal article" date="2019" name="Int. J. Syst. Evol. Microbiol.">
        <title>The Global Catalogue of Microorganisms (GCM) 10K type strain sequencing project: providing services to taxonomists for standard genome sequencing and annotation.</title>
        <authorList>
            <consortium name="The Broad Institute Genomics Platform"/>
            <consortium name="The Broad Institute Genome Sequencing Center for Infectious Disease"/>
            <person name="Wu L."/>
            <person name="Ma J."/>
        </authorList>
    </citation>
    <scope>NUCLEOTIDE SEQUENCE [LARGE SCALE GENOMIC DNA]</scope>
    <source>
        <strain evidence="2">KCTC 42282</strain>
    </source>
</reference>
<dbReference type="Proteomes" id="UP001595704">
    <property type="component" value="Unassembled WGS sequence"/>
</dbReference>
<accession>A0ABV7UHA9</accession>
<gene>
    <name evidence="1" type="ORF">ACFONL_12020</name>
</gene>
<organism evidence="1 2">
    <name type="scientific">Camelimonas fluminis</name>
    <dbReference type="NCBI Taxonomy" id="1576911"/>
    <lineage>
        <taxon>Bacteria</taxon>
        <taxon>Pseudomonadati</taxon>
        <taxon>Pseudomonadota</taxon>
        <taxon>Alphaproteobacteria</taxon>
        <taxon>Hyphomicrobiales</taxon>
        <taxon>Chelatococcaceae</taxon>
        <taxon>Camelimonas</taxon>
    </lineage>
</organism>
<evidence type="ECO:0000313" key="1">
    <source>
        <dbReference type="EMBL" id="MFC3638089.1"/>
    </source>
</evidence>
<name>A0ABV7UHA9_9HYPH</name>
<keyword evidence="2" id="KW-1185">Reference proteome</keyword>
<protein>
    <submittedName>
        <fullName evidence="1">Uncharacterized protein</fullName>
    </submittedName>
</protein>
<sequence length="221" mass="24671">MTPPRHHQQRPDRISFWTGCFRPDAVTHDVDIPADREEVSLPPYLPNVNATLQCVRAFLELDACIFGKDGVDQLFLTSGDYVSQVIAHFQNYRIMDQGKTPRIWLQADKRLSGVAEYASSYSQFAVLHQRLRGVDVADRDWGCQLIVGVKAGVPVPAEAKFPVPLDSVRLYAGEHSFRTARISTRALLHPNLYAQPLPSAMTEGVADIFRDADALAREGLL</sequence>
<evidence type="ECO:0000313" key="2">
    <source>
        <dbReference type="Proteomes" id="UP001595704"/>
    </source>
</evidence>
<dbReference type="EMBL" id="JBHRYC010000058">
    <property type="protein sequence ID" value="MFC3638089.1"/>
    <property type="molecule type" value="Genomic_DNA"/>
</dbReference>
<dbReference type="RefSeq" id="WP_191319584.1">
    <property type="nucleotide sequence ID" value="NZ_BNCG01000009.1"/>
</dbReference>